<feature type="domain" description="Xylose isomerase-like TIM barrel" evidence="1">
    <location>
        <begin position="29"/>
        <end position="290"/>
    </location>
</feature>
<dbReference type="InterPro" id="IPR050312">
    <property type="entry name" value="IolE/XylAMocC-like"/>
</dbReference>
<dbReference type="EMBL" id="BOOF01000032">
    <property type="protein sequence ID" value="GIH64492.1"/>
    <property type="molecule type" value="Genomic_DNA"/>
</dbReference>
<reference evidence="2 3" key="1">
    <citation type="submission" date="2021-01" db="EMBL/GenBank/DDBJ databases">
        <title>Whole genome shotgun sequence of Microbispora siamensis NBRC 104113.</title>
        <authorList>
            <person name="Komaki H."/>
            <person name="Tamura T."/>
        </authorList>
    </citation>
    <scope>NUCLEOTIDE SEQUENCE [LARGE SCALE GENOMIC DNA]</scope>
    <source>
        <strain evidence="2 3">NBRC 104113</strain>
    </source>
</reference>
<dbReference type="SUPFAM" id="SSF51658">
    <property type="entry name" value="Xylose isomerase-like"/>
    <property type="match status" value="1"/>
</dbReference>
<evidence type="ECO:0000313" key="2">
    <source>
        <dbReference type="EMBL" id="GIH64492.1"/>
    </source>
</evidence>
<comment type="caution">
    <text evidence="2">The sequence shown here is derived from an EMBL/GenBank/DDBJ whole genome shotgun (WGS) entry which is preliminary data.</text>
</comment>
<dbReference type="PANTHER" id="PTHR12110">
    <property type="entry name" value="HYDROXYPYRUVATE ISOMERASE"/>
    <property type="match status" value="1"/>
</dbReference>
<organism evidence="2 3">
    <name type="scientific">Microbispora siamensis</name>
    <dbReference type="NCBI Taxonomy" id="564413"/>
    <lineage>
        <taxon>Bacteria</taxon>
        <taxon>Bacillati</taxon>
        <taxon>Actinomycetota</taxon>
        <taxon>Actinomycetes</taxon>
        <taxon>Streptosporangiales</taxon>
        <taxon>Streptosporangiaceae</taxon>
        <taxon>Microbispora</taxon>
    </lineage>
</organism>
<dbReference type="Pfam" id="PF01261">
    <property type="entry name" value="AP_endonuc_2"/>
    <property type="match status" value="1"/>
</dbReference>
<dbReference type="Gene3D" id="3.20.20.150">
    <property type="entry name" value="Divalent-metal-dependent TIM barrel enzymes"/>
    <property type="match status" value="1"/>
</dbReference>
<name>A0ABQ4GST7_9ACTN</name>
<dbReference type="RefSeq" id="WP_204050729.1">
    <property type="nucleotide sequence ID" value="NZ_BOOF01000032.1"/>
</dbReference>
<protein>
    <recommendedName>
        <fullName evidence="1">Xylose isomerase-like TIM barrel domain-containing protein</fullName>
    </recommendedName>
</protein>
<sequence length="296" mass="33457">MTEPRFEYGVSLYSYTGEYGVTMTLDDCVEDVADLGATGLEILGEAHVQDYPNPPAAWIDAWFARLERYGLTPTCYGSWVDTRRFGGRPMTVDEAVWQLETDIRLAATLGFRFVRPKLGVVTSDLEPDPVWEPATERVLDLAAEKGIVICPEIHWPSVIRSKVVDDYLAFIERTGTEHFGLLMDTGVFQTRMHHRRGGVASRLGEGSARPPEVPVVPVSDLEDVLDHVVHVQAKFYEIDDDLRDQYIPWAEFLEIILRRGWSGYLSSEYEGDYGVGRAADQLRRQHALIRRLVTPA</sequence>
<evidence type="ECO:0000259" key="1">
    <source>
        <dbReference type="Pfam" id="PF01261"/>
    </source>
</evidence>
<accession>A0ABQ4GST7</accession>
<gene>
    <name evidence="2" type="ORF">Msi02_53090</name>
</gene>
<dbReference type="InterPro" id="IPR036237">
    <property type="entry name" value="Xyl_isomerase-like_sf"/>
</dbReference>
<proteinExistence type="predicted"/>
<evidence type="ECO:0000313" key="3">
    <source>
        <dbReference type="Proteomes" id="UP000660454"/>
    </source>
</evidence>
<dbReference type="Proteomes" id="UP000660454">
    <property type="component" value="Unassembled WGS sequence"/>
</dbReference>
<dbReference type="PANTHER" id="PTHR12110:SF41">
    <property type="entry name" value="INOSOSE DEHYDRATASE"/>
    <property type="match status" value="1"/>
</dbReference>
<dbReference type="InterPro" id="IPR013022">
    <property type="entry name" value="Xyl_isomerase-like_TIM-brl"/>
</dbReference>
<keyword evidence="3" id="KW-1185">Reference proteome</keyword>